<dbReference type="Gene3D" id="2.60.370.10">
    <property type="entry name" value="Ctag/Cox11"/>
    <property type="match status" value="1"/>
</dbReference>
<comment type="caution">
    <text evidence="7">The sequence shown here is derived from an EMBL/GenBank/DDBJ whole genome shotgun (WGS) entry which is preliminary data.</text>
</comment>
<evidence type="ECO:0000256" key="4">
    <source>
        <dbReference type="ARBA" id="ARBA00022989"/>
    </source>
</evidence>
<keyword evidence="8" id="KW-1185">Reference proteome</keyword>
<dbReference type="PANTHER" id="PTHR21320">
    <property type="entry name" value="CYTOCHROME C OXIDASE ASSEMBLY PROTEIN COX11-RELATED"/>
    <property type="match status" value="1"/>
</dbReference>
<dbReference type="Pfam" id="PF04442">
    <property type="entry name" value="CtaG_Cox11"/>
    <property type="match status" value="1"/>
</dbReference>
<evidence type="ECO:0000256" key="3">
    <source>
        <dbReference type="ARBA" id="ARBA00022692"/>
    </source>
</evidence>
<comment type="function">
    <text evidence="1">Exerts its effect at some terminal stage of cytochrome c oxidase synthesis, probably by being involved in the insertion of the copper B into subunit I.</text>
</comment>
<dbReference type="AlphaFoldDB" id="A0AAD5P188"/>
<dbReference type="HAMAP" id="MF_00155">
    <property type="entry name" value="CtaG"/>
    <property type="match status" value="1"/>
</dbReference>
<name>A0AAD5P188_ACENE</name>
<accession>A0AAD5P188</accession>
<comment type="subcellular location">
    <subcellularLocation>
        <location evidence="2">Mitochondrion inner membrane</location>
        <topology evidence="2">Single-pass membrane protein</topology>
        <orientation evidence="2">Intermembrane side</orientation>
    </subcellularLocation>
</comment>
<protein>
    <recommendedName>
        <fullName evidence="9">Cytochrome c oxidase assembly protein COX11, mitochondrial</fullName>
    </recommendedName>
</protein>
<dbReference type="PANTHER" id="PTHR21320:SF3">
    <property type="entry name" value="CYTOCHROME C OXIDASE ASSEMBLY PROTEIN COX11, MITOCHONDRIAL-RELATED"/>
    <property type="match status" value="1"/>
</dbReference>
<evidence type="ECO:0000256" key="2">
    <source>
        <dbReference type="ARBA" id="ARBA00004243"/>
    </source>
</evidence>
<dbReference type="EMBL" id="JAJSOW010000003">
    <property type="protein sequence ID" value="KAI9194458.1"/>
    <property type="molecule type" value="Genomic_DNA"/>
</dbReference>
<sequence>MAWTLAFGTVEILKVNNQSGVEWDFIIVNYKLEKDAISCSLIKMTFSRLLNRTRLLPLLRHSRCIADVFCSNYKYTGVSTRYNGGMSGLMPRCGFSSGLINKSYQSQLFGLGGLWRPNSLPSIHRQYASQASMQKKSQKMLWYLTALVFAMVGSTYAAVPLYRRFCQATGYGGTVQRRETVEEKIARHAKDGTVASREIVVQFNADVADGMQWKCSLCSVRVKPGESALAFYTAENQSQTPITGVSTYNVTPMKAAVYFNKIQCFCFEEQRLLPGEQIDMPVFFYIDPEFETDPRMDAIAAPQISAVTASKRVGRFKHGPLTIVSRRVAIVVSSNMNLFDTESPNETLFAKLFLHKRCSGRVSTVEKKFLEKIKLKQLLEENELMKRSLEAYWTTLAPNVEDYNSSTARLITTGLGKLIKGILWYGDVTTDRLM</sequence>
<proteinExistence type="inferred from homology"/>
<dbReference type="SUPFAM" id="SSF110111">
    <property type="entry name" value="Ctag/Cox11"/>
    <property type="match status" value="1"/>
</dbReference>
<gene>
    <name evidence="7" type="ORF">LWI28_006224</name>
</gene>
<keyword evidence="4 6" id="KW-1133">Transmembrane helix</keyword>
<keyword evidence="3 6" id="KW-0812">Transmembrane</keyword>
<reference evidence="7" key="1">
    <citation type="journal article" date="2022" name="Plant J.">
        <title>Strategies of tolerance reflected in two North American maple genomes.</title>
        <authorList>
            <person name="McEvoy S.L."/>
            <person name="Sezen U.U."/>
            <person name="Trouern-Trend A."/>
            <person name="McMahon S.M."/>
            <person name="Schaberg P.G."/>
            <person name="Yang J."/>
            <person name="Wegrzyn J.L."/>
            <person name="Swenson N.G."/>
        </authorList>
    </citation>
    <scope>NUCLEOTIDE SEQUENCE</scope>
    <source>
        <strain evidence="7">91603</strain>
    </source>
</reference>
<keyword evidence="5 6" id="KW-0472">Membrane</keyword>
<dbReference type="GO" id="GO:0005743">
    <property type="term" value="C:mitochondrial inner membrane"/>
    <property type="evidence" value="ECO:0007669"/>
    <property type="project" value="UniProtKB-SubCell"/>
</dbReference>
<feature type="transmembrane region" description="Helical" evidence="6">
    <location>
        <begin position="140"/>
        <end position="159"/>
    </location>
</feature>
<evidence type="ECO:0000313" key="8">
    <source>
        <dbReference type="Proteomes" id="UP001064489"/>
    </source>
</evidence>
<evidence type="ECO:0008006" key="9">
    <source>
        <dbReference type="Google" id="ProtNLM"/>
    </source>
</evidence>
<dbReference type="NCBIfam" id="NF003465">
    <property type="entry name" value="PRK05089.1"/>
    <property type="match status" value="1"/>
</dbReference>
<evidence type="ECO:0000313" key="7">
    <source>
        <dbReference type="EMBL" id="KAI9194458.1"/>
    </source>
</evidence>
<reference evidence="7" key="2">
    <citation type="submission" date="2023-02" db="EMBL/GenBank/DDBJ databases">
        <authorList>
            <person name="Swenson N.G."/>
            <person name="Wegrzyn J.L."/>
            <person name="Mcevoy S.L."/>
        </authorList>
    </citation>
    <scope>NUCLEOTIDE SEQUENCE</scope>
    <source>
        <strain evidence="7">91603</strain>
        <tissue evidence="7">Leaf</tissue>
    </source>
</reference>
<evidence type="ECO:0000256" key="6">
    <source>
        <dbReference type="SAM" id="Phobius"/>
    </source>
</evidence>
<dbReference type="Proteomes" id="UP001064489">
    <property type="component" value="Chromosome 1"/>
</dbReference>
<evidence type="ECO:0000256" key="1">
    <source>
        <dbReference type="ARBA" id="ARBA00004007"/>
    </source>
</evidence>
<dbReference type="FunFam" id="2.60.370.10:FF:000001">
    <property type="entry name" value="COX11 cytochrome c oxidase assembly homolog"/>
    <property type="match status" value="1"/>
</dbReference>
<dbReference type="InterPro" id="IPR023471">
    <property type="entry name" value="CtaG/Cox11_dom_sf"/>
</dbReference>
<dbReference type="InterPro" id="IPR007533">
    <property type="entry name" value="Cyt_c_oxidase_assmbl_CtaG"/>
</dbReference>
<evidence type="ECO:0000256" key="5">
    <source>
        <dbReference type="ARBA" id="ARBA00023136"/>
    </source>
</evidence>
<dbReference type="GO" id="GO:0005507">
    <property type="term" value="F:copper ion binding"/>
    <property type="evidence" value="ECO:0007669"/>
    <property type="project" value="InterPro"/>
</dbReference>
<organism evidence="7 8">
    <name type="scientific">Acer negundo</name>
    <name type="common">Box elder</name>
    <dbReference type="NCBI Taxonomy" id="4023"/>
    <lineage>
        <taxon>Eukaryota</taxon>
        <taxon>Viridiplantae</taxon>
        <taxon>Streptophyta</taxon>
        <taxon>Embryophyta</taxon>
        <taxon>Tracheophyta</taxon>
        <taxon>Spermatophyta</taxon>
        <taxon>Magnoliopsida</taxon>
        <taxon>eudicotyledons</taxon>
        <taxon>Gunneridae</taxon>
        <taxon>Pentapetalae</taxon>
        <taxon>rosids</taxon>
        <taxon>malvids</taxon>
        <taxon>Sapindales</taxon>
        <taxon>Sapindaceae</taxon>
        <taxon>Hippocastanoideae</taxon>
        <taxon>Acereae</taxon>
        <taxon>Acer</taxon>
    </lineage>
</organism>